<evidence type="ECO:0000313" key="1">
    <source>
        <dbReference type="EMBL" id="MCD7462627.1"/>
    </source>
</evidence>
<reference evidence="1 2" key="1">
    <citation type="journal article" date="2021" name="BMC Genomics">
        <title>Datura genome reveals duplications of psychoactive alkaloid biosynthetic genes and high mutation rate following tissue culture.</title>
        <authorList>
            <person name="Rajewski A."/>
            <person name="Carter-House D."/>
            <person name="Stajich J."/>
            <person name="Litt A."/>
        </authorList>
    </citation>
    <scope>NUCLEOTIDE SEQUENCE [LARGE SCALE GENOMIC DNA]</scope>
    <source>
        <strain evidence="1">AR-01</strain>
    </source>
</reference>
<dbReference type="Proteomes" id="UP000823775">
    <property type="component" value="Unassembled WGS sequence"/>
</dbReference>
<comment type="caution">
    <text evidence="1">The sequence shown here is derived from an EMBL/GenBank/DDBJ whole genome shotgun (WGS) entry which is preliminary data.</text>
</comment>
<organism evidence="1 2">
    <name type="scientific">Datura stramonium</name>
    <name type="common">Jimsonweed</name>
    <name type="synonym">Common thornapple</name>
    <dbReference type="NCBI Taxonomy" id="4076"/>
    <lineage>
        <taxon>Eukaryota</taxon>
        <taxon>Viridiplantae</taxon>
        <taxon>Streptophyta</taxon>
        <taxon>Embryophyta</taxon>
        <taxon>Tracheophyta</taxon>
        <taxon>Spermatophyta</taxon>
        <taxon>Magnoliopsida</taxon>
        <taxon>eudicotyledons</taxon>
        <taxon>Gunneridae</taxon>
        <taxon>Pentapetalae</taxon>
        <taxon>asterids</taxon>
        <taxon>lamiids</taxon>
        <taxon>Solanales</taxon>
        <taxon>Solanaceae</taxon>
        <taxon>Solanoideae</taxon>
        <taxon>Datureae</taxon>
        <taxon>Datura</taxon>
    </lineage>
</organism>
<protein>
    <submittedName>
        <fullName evidence="1">Uncharacterized protein</fullName>
    </submittedName>
</protein>
<accession>A0ABS8SUG8</accession>
<evidence type="ECO:0000313" key="2">
    <source>
        <dbReference type="Proteomes" id="UP000823775"/>
    </source>
</evidence>
<dbReference type="EMBL" id="JACEIK010000820">
    <property type="protein sequence ID" value="MCD7462627.1"/>
    <property type="molecule type" value="Genomic_DNA"/>
</dbReference>
<feature type="non-terminal residue" evidence="1">
    <location>
        <position position="63"/>
    </location>
</feature>
<gene>
    <name evidence="1" type="ORF">HAX54_048971</name>
</gene>
<name>A0ABS8SUG8_DATST</name>
<sequence length="63" mass="7270">MGVEDFKTQLWLGLRCANLLIVMQRSKKLSQWEGEGGTTKIWRKSLDLLLLIHNAWKKNAEDG</sequence>
<keyword evidence="2" id="KW-1185">Reference proteome</keyword>
<proteinExistence type="predicted"/>